<dbReference type="GO" id="GO:0005886">
    <property type="term" value="C:plasma membrane"/>
    <property type="evidence" value="ECO:0007669"/>
    <property type="project" value="UniProtKB-SubCell"/>
</dbReference>
<reference evidence="6 7" key="1">
    <citation type="submission" date="2020-04" db="EMBL/GenBank/DDBJ databases">
        <title>Flammeovirga sp. SR4, a novel species isolated from seawater.</title>
        <authorList>
            <person name="Wang X."/>
        </authorList>
    </citation>
    <scope>NUCLEOTIDE SEQUENCE [LARGE SCALE GENOMIC DNA]</scope>
    <source>
        <strain evidence="6 7">ATCC 23126</strain>
    </source>
</reference>
<feature type="transmembrane region" description="Helical" evidence="5">
    <location>
        <begin position="219"/>
        <end position="237"/>
    </location>
</feature>
<dbReference type="Pfam" id="PF01925">
    <property type="entry name" value="TauE"/>
    <property type="match status" value="1"/>
</dbReference>
<evidence type="ECO:0000256" key="1">
    <source>
        <dbReference type="ARBA" id="ARBA00004141"/>
    </source>
</evidence>
<feature type="transmembrane region" description="Helical" evidence="5">
    <location>
        <begin position="110"/>
        <end position="126"/>
    </location>
</feature>
<comment type="subcellular location">
    <subcellularLocation>
        <location evidence="5">Cell membrane</location>
        <topology evidence="5">Multi-pass membrane protein</topology>
    </subcellularLocation>
    <subcellularLocation>
        <location evidence="1">Membrane</location>
        <topology evidence="1">Multi-pass membrane protein</topology>
    </subcellularLocation>
</comment>
<name>A0A7X9RWY5_9BACT</name>
<feature type="transmembrane region" description="Helical" evidence="5">
    <location>
        <begin position="6"/>
        <end position="39"/>
    </location>
</feature>
<sequence>MDIYYLYYLIAGAFSGLLAGLFGIGGGIVIVPILIYIFTAQGVPEVALTHICIGTSLATIIVTSIGSLRAHHSKNAVNWQVWKHMAPGLIIGSLIGAGVASMIHGKPLQAIIGIWVFLVGLKMLFMKNKTVEENDFSKLPSPVGQTAVGGLIGMISAIFGVGGGTLTVPFLSNYGLKIQNAVGTSAACGLPIAVAGVIGFLVFGQFIDANVKEALPNGVLGFVHIYAFISLSIASFFTARIGAKLAHKLPAATLKKAFAVLLLIGGIKLVVNSDIFLV</sequence>
<dbReference type="PANTHER" id="PTHR43483:SF3">
    <property type="entry name" value="MEMBRANE TRANSPORTER PROTEIN HI_0806-RELATED"/>
    <property type="match status" value="1"/>
</dbReference>
<keyword evidence="5" id="KW-1003">Cell membrane</keyword>
<proteinExistence type="inferred from homology"/>
<evidence type="ECO:0000256" key="4">
    <source>
        <dbReference type="ARBA" id="ARBA00023136"/>
    </source>
</evidence>
<feature type="transmembrane region" description="Helical" evidence="5">
    <location>
        <begin position="85"/>
        <end position="103"/>
    </location>
</feature>
<keyword evidence="7" id="KW-1185">Reference proteome</keyword>
<accession>A0A7X9RWY5</accession>
<evidence type="ECO:0000256" key="3">
    <source>
        <dbReference type="ARBA" id="ARBA00022989"/>
    </source>
</evidence>
<feature type="transmembrane region" description="Helical" evidence="5">
    <location>
        <begin position="258"/>
        <end position="277"/>
    </location>
</feature>
<keyword evidence="4 5" id="KW-0472">Membrane</keyword>
<comment type="caution">
    <text evidence="6">The sequence shown here is derived from an EMBL/GenBank/DDBJ whole genome shotgun (WGS) entry which is preliminary data.</text>
</comment>
<keyword evidence="3 5" id="KW-1133">Transmembrane helix</keyword>
<dbReference type="EMBL" id="JABANE010000058">
    <property type="protein sequence ID" value="NME70237.1"/>
    <property type="molecule type" value="Genomic_DNA"/>
</dbReference>
<protein>
    <recommendedName>
        <fullName evidence="5">Probable membrane transporter protein</fullName>
    </recommendedName>
</protein>
<dbReference type="Proteomes" id="UP000576082">
    <property type="component" value="Unassembled WGS sequence"/>
</dbReference>
<evidence type="ECO:0000313" key="7">
    <source>
        <dbReference type="Proteomes" id="UP000576082"/>
    </source>
</evidence>
<feature type="transmembrane region" description="Helical" evidence="5">
    <location>
        <begin position="46"/>
        <end position="65"/>
    </location>
</feature>
<feature type="transmembrane region" description="Helical" evidence="5">
    <location>
        <begin position="146"/>
        <end position="171"/>
    </location>
</feature>
<dbReference type="PANTHER" id="PTHR43483">
    <property type="entry name" value="MEMBRANE TRANSPORTER PROTEIN HI_0806-RELATED"/>
    <property type="match status" value="1"/>
</dbReference>
<evidence type="ECO:0000313" key="6">
    <source>
        <dbReference type="EMBL" id="NME70237.1"/>
    </source>
</evidence>
<organism evidence="6 7">
    <name type="scientific">Flammeovirga aprica JL-4</name>
    <dbReference type="NCBI Taxonomy" id="694437"/>
    <lineage>
        <taxon>Bacteria</taxon>
        <taxon>Pseudomonadati</taxon>
        <taxon>Bacteroidota</taxon>
        <taxon>Cytophagia</taxon>
        <taxon>Cytophagales</taxon>
        <taxon>Flammeovirgaceae</taxon>
        <taxon>Flammeovirga</taxon>
    </lineage>
</organism>
<gene>
    <name evidence="6" type="ORF">HHU12_19835</name>
</gene>
<dbReference type="AlphaFoldDB" id="A0A7X9RWY5"/>
<keyword evidence="2 5" id="KW-0812">Transmembrane</keyword>
<feature type="transmembrane region" description="Helical" evidence="5">
    <location>
        <begin position="183"/>
        <end position="207"/>
    </location>
</feature>
<evidence type="ECO:0000256" key="5">
    <source>
        <dbReference type="RuleBase" id="RU363041"/>
    </source>
</evidence>
<dbReference type="InterPro" id="IPR002781">
    <property type="entry name" value="TM_pro_TauE-like"/>
</dbReference>
<dbReference type="RefSeq" id="WP_169658479.1">
    <property type="nucleotide sequence ID" value="NZ_JABANE010000058.1"/>
</dbReference>
<evidence type="ECO:0000256" key="2">
    <source>
        <dbReference type="ARBA" id="ARBA00022692"/>
    </source>
</evidence>
<comment type="similarity">
    <text evidence="5">Belongs to the 4-toluene sulfonate uptake permease (TSUP) (TC 2.A.102) family.</text>
</comment>